<dbReference type="EnsemblMetazoa" id="SMAR002932-RA">
    <property type="protein sequence ID" value="SMAR002932-PA"/>
    <property type="gene ID" value="SMAR002932"/>
</dbReference>
<dbReference type="CDD" id="cd03741">
    <property type="entry name" value="SOCS_SOCS7"/>
    <property type="match status" value="1"/>
</dbReference>
<evidence type="ECO:0000256" key="2">
    <source>
        <dbReference type="ARBA" id="ARBA00022700"/>
    </source>
</evidence>
<keyword evidence="4 5" id="KW-0727">SH2 domain</keyword>
<evidence type="ECO:0000313" key="10">
    <source>
        <dbReference type="Proteomes" id="UP000014500"/>
    </source>
</evidence>
<feature type="region of interest" description="Disordered" evidence="6">
    <location>
        <begin position="242"/>
        <end position="316"/>
    </location>
</feature>
<dbReference type="STRING" id="126957.T1IPI0"/>
<dbReference type="GO" id="GO:0009968">
    <property type="term" value="P:negative regulation of signal transduction"/>
    <property type="evidence" value="ECO:0007669"/>
    <property type="project" value="UniProtKB-KW"/>
</dbReference>
<dbReference type="GO" id="GO:0005942">
    <property type="term" value="C:phosphatidylinositol 3-kinase complex"/>
    <property type="evidence" value="ECO:0007669"/>
    <property type="project" value="TreeGrafter"/>
</dbReference>
<evidence type="ECO:0000259" key="7">
    <source>
        <dbReference type="PROSITE" id="PS50001"/>
    </source>
</evidence>
<dbReference type="PROSITE" id="PS50001">
    <property type="entry name" value="SH2"/>
    <property type="match status" value="1"/>
</dbReference>
<dbReference type="CDD" id="cd10388">
    <property type="entry name" value="SH2_SOCS7"/>
    <property type="match status" value="1"/>
</dbReference>
<evidence type="ECO:0000256" key="1">
    <source>
        <dbReference type="ARBA" id="ARBA00022604"/>
    </source>
</evidence>
<feature type="compositionally biased region" description="Basic and acidic residues" evidence="6">
    <location>
        <begin position="244"/>
        <end position="256"/>
    </location>
</feature>
<evidence type="ECO:0000313" key="9">
    <source>
        <dbReference type="EnsemblMetazoa" id="SMAR002932-PA"/>
    </source>
</evidence>
<dbReference type="GO" id="GO:0046854">
    <property type="term" value="P:phosphatidylinositol phosphate biosynthetic process"/>
    <property type="evidence" value="ECO:0007669"/>
    <property type="project" value="TreeGrafter"/>
</dbReference>
<dbReference type="SUPFAM" id="SSF55550">
    <property type="entry name" value="SH2 domain"/>
    <property type="match status" value="1"/>
</dbReference>
<dbReference type="HOGENOM" id="CLU_531372_0_0_1"/>
<organism evidence="9 10">
    <name type="scientific">Strigamia maritima</name>
    <name type="common">European centipede</name>
    <name type="synonym">Geophilus maritimus</name>
    <dbReference type="NCBI Taxonomy" id="126957"/>
    <lineage>
        <taxon>Eukaryota</taxon>
        <taxon>Metazoa</taxon>
        <taxon>Ecdysozoa</taxon>
        <taxon>Arthropoda</taxon>
        <taxon>Myriapoda</taxon>
        <taxon>Chilopoda</taxon>
        <taxon>Pleurostigmophora</taxon>
        <taxon>Geophilomorpha</taxon>
        <taxon>Linotaeniidae</taxon>
        <taxon>Strigamia</taxon>
    </lineage>
</organism>
<evidence type="ECO:0000259" key="8">
    <source>
        <dbReference type="PROSITE" id="PS50225"/>
    </source>
</evidence>
<dbReference type="InterPro" id="IPR001496">
    <property type="entry name" value="SOCS_box"/>
</dbReference>
<sequence length="513" mass="57598">MNAMNEMNPSDLITAPEMDEISPHECVDNTFTLTNGKVDGNGNMSTIPLSDEENDGVLLMVSCKNFLQENAETNLEDTNAGANSGEESNDEYEFWSFSKEGAKDGENISKTSDDDENPDDNKRSAYYFDGLSTPYRHRIEPSTEPIHMTLEEVKISLQRLYGTNKNENNNKQTLVVDGFGERGGGNAKKGPFMQMRRRNRKGNEDLMSEKQRSHQRKSFPSALKQTLRGWFKKGQASCAVVHSKSSEELSSHHVSDDEREDGGSNLLNTPSQSIPSLSPFANRALPPLPMADGESGLDGGPDSENDEYSVQSSEPADFTSSIHKVKDYGWYWGPISGEAAEKLLANEPDGSFIVRDSSDEHYIFSLTFKLNGLVRHVRIEHDQGNFSFGTFTNFRSHTIVGFIENAVEHSRSGRYLFFLHRRPLLGPMRVQLLHPVSRFKQVQSLQHMCRFVILKAVRRDLITQLPLPKRLKDYLNTAQYYTEDVDANPNKPPPVVTPEQHILLGDASDSADR</sequence>
<reference evidence="9" key="2">
    <citation type="submission" date="2015-02" db="UniProtKB">
        <authorList>
            <consortium name="EnsemblMetazoa"/>
        </authorList>
    </citation>
    <scope>IDENTIFICATION</scope>
</reference>
<keyword evidence="10" id="KW-1185">Reference proteome</keyword>
<protein>
    <recommendedName>
        <fullName evidence="11">Suppressor of cytokine signaling 7</fullName>
    </recommendedName>
</protein>
<dbReference type="Pfam" id="PF07525">
    <property type="entry name" value="SOCS_box"/>
    <property type="match status" value="1"/>
</dbReference>
<feature type="domain" description="SH2" evidence="7">
    <location>
        <begin position="330"/>
        <end position="436"/>
    </location>
</feature>
<feature type="region of interest" description="Disordered" evidence="6">
    <location>
        <begin position="100"/>
        <end position="128"/>
    </location>
</feature>
<evidence type="ECO:0000256" key="5">
    <source>
        <dbReference type="PROSITE-ProRule" id="PRU00191"/>
    </source>
</evidence>
<dbReference type="InterPro" id="IPR035866">
    <property type="entry name" value="SOCS7_SH2"/>
</dbReference>
<dbReference type="GO" id="GO:0046935">
    <property type="term" value="F:1-phosphatidylinositol-3-kinase regulator activity"/>
    <property type="evidence" value="ECO:0007669"/>
    <property type="project" value="TreeGrafter"/>
</dbReference>
<feature type="region of interest" description="Disordered" evidence="6">
    <location>
        <begin position="484"/>
        <end position="513"/>
    </location>
</feature>
<dbReference type="InterPro" id="IPR000980">
    <property type="entry name" value="SH2"/>
</dbReference>
<evidence type="ECO:0000256" key="6">
    <source>
        <dbReference type="SAM" id="MobiDB-lite"/>
    </source>
</evidence>
<keyword evidence="3" id="KW-0833">Ubl conjugation pathway</keyword>
<feature type="region of interest" description="Disordered" evidence="6">
    <location>
        <begin position="176"/>
        <end position="198"/>
    </location>
</feature>
<reference evidence="10" key="1">
    <citation type="submission" date="2011-05" db="EMBL/GenBank/DDBJ databases">
        <authorList>
            <person name="Richards S.R."/>
            <person name="Qu J."/>
            <person name="Jiang H."/>
            <person name="Jhangiani S.N."/>
            <person name="Agravi P."/>
            <person name="Goodspeed R."/>
            <person name="Gross S."/>
            <person name="Mandapat C."/>
            <person name="Jackson L."/>
            <person name="Mathew T."/>
            <person name="Pu L."/>
            <person name="Thornton R."/>
            <person name="Saada N."/>
            <person name="Wilczek-Boney K.B."/>
            <person name="Lee S."/>
            <person name="Kovar C."/>
            <person name="Wu Y."/>
            <person name="Scherer S.E."/>
            <person name="Worley K.C."/>
            <person name="Muzny D.M."/>
            <person name="Gibbs R."/>
        </authorList>
    </citation>
    <scope>NUCLEOTIDE SEQUENCE</scope>
    <source>
        <strain evidence="10">Brora</strain>
    </source>
</reference>
<dbReference type="PROSITE" id="PS50225">
    <property type="entry name" value="SOCS"/>
    <property type="match status" value="1"/>
</dbReference>
<name>T1IPI0_STRMM</name>
<dbReference type="SMART" id="SM00253">
    <property type="entry name" value="SOCS"/>
    <property type="match status" value="1"/>
</dbReference>
<dbReference type="InterPro" id="IPR036860">
    <property type="entry name" value="SH2_dom_sf"/>
</dbReference>
<dbReference type="AlphaFoldDB" id="T1IPI0"/>
<evidence type="ECO:0008006" key="11">
    <source>
        <dbReference type="Google" id="ProtNLM"/>
    </source>
</evidence>
<dbReference type="PANTHER" id="PTHR10155">
    <property type="entry name" value="PHOSPHATIDYLINOSITOL 3-KINASE REGULATORY SUBUNIT"/>
    <property type="match status" value="1"/>
</dbReference>
<feature type="compositionally biased region" description="Polar residues" evidence="6">
    <location>
        <begin position="265"/>
        <end position="276"/>
    </location>
</feature>
<dbReference type="InterPro" id="IPR036036">
    <property type="entry name" value="SOCS_box-like_dom_sf"/>
</dbReference>
<dbReference type="SMART" id="SM00252">
    <property type="entry name" value="SH2"/>
    <property type="match status" value="1"/>
</dbReference>
<dbReference type="InterPro" id="IPR037346">
    <property type="entry name" value="SOCS7_SOCS"/>
</dbReference>
<dbReference type="PANTHER" id="PTHR10155:SF5">
    <property type="entry name" value="SUPPRESSOR OF CYTOKINE SIGNALING 7"/>
    <property type="match status" value="1"/>
</dbReference>
<evidence type="ECO:0000256" key="4">
    <source>
        <dbReference type="ARBA" id="ARBA00022999"/>
    </source>
</evidence>
<dbReference type="EMBL" id="JH431262">
    <property type="status" value="NOT_ANNOTATED_CDS"/>
    <property type="molecule type" value="Genomic_DNA"/>
</dbReference>
<dbReference type="Proteomes" id="UP000014500">
    <property type="component" value="Unassembled WGS sequence"/>
</dbReference>
<keyword evidence="2" id="KW-0734">Signal transduction inhibitor</keyword>
<dbReference type="Pfam" id="PF00017">
    <property type="entry name" value="SH2"/>
    <property type="match status" value="1"/>
</dbReference>
<proteinExistence type="predicted"/>
<accession>T1IPI0</accession>
<dbReference type="SMART" id="SM00969">
    <property type="entry name" value="SOCS_box"/>
    <property type="match status" value="1"/>
</dbReference>
<feature type="domain" description="SOCS box" evidence="8">
    <location>
        <begin position="431"/>
        <end position="481"/>
    </location>
</feature>
<dbReference type="eggNOG" id="KOG4566">
    <property type="taxonomic scope" value="Eukaryota"/>
</dbReference>
<dbReference type="Gene3D" id="3.30.505.10">
    <property type="entry name" value="SH2 domain"/>
    <property type="match status" value="1"/>
</dbReference>
<dbReference type="GO" id="GO:0035556">
    <property type="term" value="P:intracellular signal transduction"/>
    <property type="evidence" value="ECO:0007669"/>
    <property type="project" value="InterPro"/>
</dbReference>
<evidence type="ECO:0000256" key="3">
    <source>
        <dbReference type="ARBA" id="ARBA00022786"/>
    </source>
</evidence>
<keyword evidence="1" id="KW-0341">Growth regulation</keyword>
<dbReference type="PhylomeDB" id="T1IPI0"/>
<dbReference type="SUPFAM" id="SSF158235">
    <property type="entry name" value="SOCS box-like"/>
    <property type="match status" value="1"/>
</dbReference>